<reference evidence="1 2" key="1">
    <citation type="submission" date="2024-02" db="EMBL/GenBank/DDBJ databases">
        <title>Genome and pathogenicity analysis of Helicobacter mastomyrinus isolated from mice.</title>
        <authorList>
            <person name="Zhu L."/>
        </authorList>
    </citation>
    <scope>NUCLEOTIDE SEQUENCE [LARGE SCALE GENOMIC DNA]</scope>
    <source>
        <strain evidence="1 2">Hm-17</strain>
    </source>
</reference>
<evidence type="ECO:0000313" key="1">
    <source>
        <dbReference type="EMBL" id="XAM18592.1"/>
    </source>
</evidence>
<proteinExistence type="predicted"/>
<dbReference type="RefSeq" id="WP_300731643.1">
    <property type="nucleotide sequence ID" value="NZ_CP145316.1"/>
</dbReference>
<evidence type="ECO:0000313" key="2">
    <source>
        <dbReference type="Proteomes" id="UP001434737"/>
    </source>
</evidence>
<sequence>MKKQLLISAIFCVSEVCALEFGSMGNTSASMGGAGVALKSSAWGLYYNPALLAADPRVKIGYSLGIGFKEHNLAEITKIDISNMSNVAERLIETFTDTSGANAGEIKNVVTSALDSVLKASSQTPTGDVTKDLETYLQNKQGSSDYSDLAKEVMNAVQSSSALTPEQKSLLDNIAGSIDYGNLNFDSAKNNALQNITIKKGGDNGLDKAVGDISTLQEILKDNNLSVVSQNGVILQISSKTINQKLGSLGVAYFGSLYSNLSFKADPERMRLIVNGGGGYYELTDNGDNYSYKESTKDDYEKFSLIASLEGDSDTHKLVTTSFVLSEIPVGYARTFYLKYGNLNLGVSGKLMNGISTQHIIAINKGTDFEKELKDLASLDNAISSNNFGIDLGVLYELDLPKYRYLTVGLVAKNLNSPTFKSTFYDITIKPQYRMGLGYNSKFLKLAFDADLVPNDMIAFSNIKQQSQMIGGGVGFDIRAFDLRFGAMKDLKQDTGLILTAGINLLGFLDIALQSSTKVTDVDGIPIPKYLNLRVGGSFSF</sequence>
<dbReference type="InterPro" id="IPR032811">
    <property type="entry name" value="Put_conjugal_transfer"/>
</dbReference>
<name>A0ABZ3F5Z5_9HELI</name>
<organism evidence="1 2">
    <name type="scientific">Helicobacter mastomyrinus</name>
    <dbReference type="NCBI Taxonomy" id="287948"/>
    <lineage>
        <taxon>Bacteria</taxon>
        <taxon>Pseudomonadati</taxon>
        <taxon>Campylobacterota</taxon>
        <taxon>Epsilonproteobacteria</taxon>
        <taxon>Campylobacterales</taxon>
        <taxon>Helicobacteraceae</taxon>
        <taxon>Helicobacter</taxon>
    </lineage>
</organism>
<protein>
    <submittedName>
        <fullName evidence="1">Conjugal transfer protein TraF</fullName>
    </submittedName>
</protein>
<dbReference type="Proteomes" id="UP001434737">
    <property type="component" value="Chromosome"/>
</dbReference>
<accession>A0ABZ3F5Z5</accession>
<keyword evidence="2" id="KW-1185">Reference proteome</keyword>
<gene>
    <name evidence="1" type="primary">traF</name>
    <name evidence="1" type="ORF">V3I05_02620</name>
</gene>
<dbReference type="EMBL" id="CP145316">
    <property type="protein sequence ID" value="XAM18592.1"/>
    <property type="molecule type" value="Genomic_DNA"/>
</dbReference>
<dbReference type="Pfam" id="PF13729">
    <property type="entry name" value="TraF_2"/>
    <property type="match status" value="1"/>
</dbReference>